<evidence type="ECO:0000313" key="2">
    <source>
        <dbReference type="EnsemblMetazoa" id="ACOM037670-PA.1"/>
    </source>
</evidence>
<dbReference type="GO" id="GO:0009228">
    <property type="term" value="P:thiamine biosynthetic process"/>
    <property type="evidence" value="ECO:0007669"/>
    <property type="project" value="UniProtKB-KW"/>
</dbReference>
<feature type="domain" description="Thiamine phosphate synthase/TenI" evidence="1">
    <location>
        <begin position="84"/>
        <end position="173"/>
    </location>
</feature>
<dbReference type="Proteomes" id="UP000075882">
    <property type="component" value="Unassembled WGS sequence"/>
</dbReference>
<accession>A0A8W7PU18</accession>
<dbReference type="EnsemblMetazoa" id="ACOM037670-RA">
    <property type="protein sequence ID" value="ACOM037670-PA.1"/>
    <property type="gene ID" value="ACOM037670"/>
</dbReference>
<protein>
    <recommendedName>
        <fullName evidence="1">Thiamine phosphate synthase/TenI domain-containing protein</fullName>
    </recommendedName>
</protein>
<evidence type="ECO:0000259" key="1">
    <source>
        <dbReference type="Pfam" id="PF02581"/>
    </source>
</evidence>
<reference evidence="2" key="1">
    <citation type="submission" date="2022-08" db="UniProtKB">
        <authorList>
            <consortium name="EnsemblMetazoa"/>
        </authorList>
    </citation>
    <scope>IDENTIFICATION</scope>
</reference>
<dbReference type="SUPFAM" id="SSF51391">
    <property type="entry name" value="Thiamin phosphate synthase"/>
    <property type="match status" value="1"/>
</dbReference>
<dbReference type="InterPro" id="IPR036206">
    <property type="entry name" value="ThiamineP_synth_sf"/>
</dbReference>
<proteinExistence type="predicted"/>
<name>A0A8W7PU18_ANOCL</name>
<dbReference type="AlphaFoldDB" id="A0A8W7PU18"/>
<dbReference type="InterPro" id="IPR022998">
    <property type="entry name" value="ThiamineP_synth_TenI"/>
</dbReference>
<dbReference type="Gene3D" id="3.20.20.70">
    <property type="entry name" value="Aldolase class I"/>
    <property type="match status" value="1"/>
</dbReference>
<organism evidence="2">
    <name type="scientific">Anopheles coluzzii</name>
    <name type="common">African malaria mosquito</name>
    <dbReference type="NCBI Taxonomy" id="1518534"/>
    <lineage>
        <taxon>Eukaryota</taxon>
        <taxon>Metazoa</taxon>
        <taxon>Ecdysozoa</taxon>
        <taxon>Arthropoda</taxon>
        <taxon>Hexapoda</taxon>
        <taxon>Insecta</taxon>
        <taxon>Pterygota</taxon>
        <taxon>Neoptera</taxon>
        <taxon>Endopterygota</taxon>
        <taxon>Diptera</taxon>
        <taxon>Nematocera</taxon>
        <taxon>Culicoidea</taxon>
        <taxon>Culicidae</taxon>
        <taxon>Anophelinae</taxon>
        <taxon>Anopheles</taxon>
    </lineage>
</organism>
<dbReference type="Pfam" id="PF02581">
    <property type="entry name" value="TMP-TENI"/>
    <property type="match status" value="1"/>
</dbReference>
<sequence length="174" mass="18914">MPRLGDPGASLTNMHRYALHFLPGYGTGKASRNRKREQQFAWQAARPDQCRAHAAGQRAYPQIPATALPSMPSLARMKLGVAAQLQALAAGPAYGLVQVREPDMNRQQLQAFVSDVAAIVHARGGKVVVNAEPDWLAGWPVDGVHLNGTRLRHLAQRPDFAWVGASVHSAEELQ</sequence>
<dbReference type="InterPro" id="IPR013785">
    <property type="entry name" value="Aldolase_TIM"/>
</dbReference>